<dbReference type="AlphaFoldDB" id="A0A4Y7SQJ6"/>
<protein>
    <submittedName>
        <fullName evidence="2">Uncharacterized protein</fullName>
    </submittedName>
</protein>
<keyword evidence="3" id="KW-1185">Reference proteome</keyword>
<accession>A0A4Y7SQJ6</accession>
<name>A0A4Y7SQJ6_COPMI</name>
<evidence type="ECO:0000313" key="2">
    <source>
        <dbReference type="EMBL" id="TEB24150.1"/>
    </source>
</evidence>
<dbReference type="Proteomes" id="UP000298030">
    <property type="component" value="Unassembled WGS sequence"/>
</dbReference>
<feature type="compositionally biased region" description="Polar residues" evidence="1">
    <location>
        <begin position="128"/>
        <end position="140"/>
    </location>
</feature>
<reference evidence="2 3" key="1">
    <citation type="journal article" date="2019" name="Nat. Ecol. Evol.">
        <title>Megaphylogeny resolves global patterns of mushroom evolution.</title>
        <authorList>
            <person name="Varga T."/>
            <person name="Krizsan K."/>
            <person name="Foldi C."/>
            <person name="Dima B."/>
            <person name="Sanchez-Garcia M."/>
            <person name="Sanchez-Ramirez S."/>
            <person name="Szollosi G.J."/>
            <person name="Szarkandi J.G."/>
            <person name="Papp V."/>
            <person name="Albert L."/>
            <person name="Andreopoulos W."/>
            <person name="Angelini C."/>
            <person name="Antonin V."/>
            <person name="Barry K.W."/>
            <person name="Bougher N.L."/>
            <person name="Buchanan P."/>
            <person name="Buyck B."/>
            <person name="Bense V."/>
            <person name="Catcheside P."/>
            <person name="Chovatia M."/>
            <person name="Cooper J."/>
            <person name="Damon W."/>
            <person name="Desjardin D."/>
            <person name="Finy P."/>
            <person name="Geml J."/>
            <person name="Haridas S."/>
            <person name="Hughes K."/>
            <person name="Justo A."/>
            <person name="Karasinski D."/>
            <person name="Kautmanova I."/>
            <person name="Kiss B."/>
            <person name="Kocsube S."/>
            <person name="Kotiranta H."/>
            <person name="LaButti K.M."/>
            <person name="Lechner B.E."/>
            <person name="Liimatainen K."/>
            <person name="Lipzen A."/>
            <person name="Lukacs Z."/>
            <person name="Mihaltcheva S."/>
            <person name="Morgado L.N."/>
            <person name="Niskanen T."/>
            <person name="Noordeloos M.E."/>
            <person name="Ohm R.A."/>
            <person name="Ortiz-Santana B."/>
            <person name="Ovrebo C."/>
            <person name="Racz N."/>
            <person name="Riley R."/>
            <person name="Savchenko A."/>
            <person name="Shiryaev A."/>
            <person name="Soop K."/>
            <person name="Spirin V."/>
            <person name="Szebenyi C."/>
            <person name="Tomsovsky M."/>
            <person name="Tulloss R.E."/>
            <person name="Uehling J."/>
            <person name="Grigoriev I.V."/>
            <person name="Vagvolgyi C."/>
            <person name="Papp T."/>
            <person name="Martin F.M."/>
            <person name="Miettinen O."/>
            <person name="Hibbett D.S."/>
            <person name="Nagy L.G."/>
        </authorList>
    </citation>
    <scope>NUCLEOTIDE SEQUENCE [LARGE SCALE GENOMIC DNA]</scope>
    <source>
        <strain evidence="2 3">FP101781</strain>
    </source>
</reference>
<feature type="compositionally biased region" description="Basic residues" evidence="1">
    <location>
        <begin position="185"/>
        <end position="201"/>
    </location>
</feature>
<evidence type="ECO:0000313" key="3">
    <source>
        <dbReference type="Proteomes" id="UP000298030"/>
    </source>
</evidence>
<feature type="compositionally biased region" description="Polar residues" evidence="1">
    <location>
        <begin position="211"/>
        <end position="228"/>
    </location>
</feature>
<sequence>MSTVQDNIQPIKTTAEFDEACKAIERILAYPKKLIVEGELGLSRRRDLVNQVASVLTFCSEAGTFHEGHLGLLLYNFLEECIQQEPVGPEFDLDCAFLQQELYVDHVRQYHKPPLTLENAPQRPRPSTAVSAIIPTSQQKFGPPIGARREPSTRTGSSIGSGGGKRKHIPSEDEDGVVDDDRPAARPKGKSISKPNAKRARSQAGGLGVAPSTSITGPSSAGGSSQDQLAQAINYVAEAATFVEGLDKEAVA</sequence>
<proteinExistence type="predicted"/>
<evidence type="ECO:0000256" key="1">
    <source>
        <dbReference type="SAM" id="MobiDB-lite"/>
    </source>
</evidence>
<organism evidence="2 3">
    <name type="scientific">Coprinellus micaceus</name>
    <name type="common">Glistening ink-cap mushroom</name>
    <name type="synonym">Coprinus micaceus</name>
    <dbReference type="NCBI Taxonomy" id="71717"/>
    <lineage>
        <taxon>Eukaryota</taxon>
        <taxon>Fungi</taxon>
        <taxon>Dikarya</taxon>
        <taxon>Basidiomycota</taxon>
        <taxon>Agaricomycotina</taxon>
        <taxon>Agaricomycetes</taxon>
        <taxon>Agaricomycetidae</taxon>
        <taxon>Agaricales</taxon>
        <taxon>Agaricineae</taxon>
        <taxon>Psathyrellaceae</taxon>
        <taxon>Coprinellus</taxon>
    </lineage>
</organism>
<feature type="region of interest" description="Disordered" evidence="1">
    <location>
        <begin position="114"/>
        <end position="228"/>
    </location>
</feature>
<gene>
    <name evidence="2" type="ORF">FA13DRAFT_1797514</name>
</gene>
<comment type="caution">
    <text evidence="2">The sequence shown here is derived from an EMBL/GenBank/DDBJ whole genome shotgun (WGS) entry which is preliminary data.</text>
</comment>
<dbReference type="EMBL" id="QPFP01000070">
    <property type="protein sequence ID" value="TEB24150.1"/>
    <property type="molecule type" value="Genomic_DNA"/>
</dbReference>